<dbReference type="Proteomes" id="UP000800082">
    <property type="component" value="Unassembled WGS sequence"/>
</dbReference>
<organism evidence="2 3">
    <name type="scientific">Didymella exigua CBS 183.55</name>
    <dbReference type="NCBI Taxonomy" id="1150837"/>
    <lineage>
        <taxon>Eukaryota</taxon>
        <taxon>Fungi</taxon>
        <taxon>Dikarya</taxon>
        <taxon>Ascomycota</taxon>
        <taxon>Pezizomycotina</taxon>
        <taxon>Dothideomycetes</taxon>
        <taxon>Pleosporomycetidae</taxon>
        <taxon>Pleosporales</taxon>
        <taxon>Pleosporineae</taxon>
        <taxon>Didymellaceae</taxon>
        <taxon>Didymella</taxon>
    </lineage>
</organism>
<feature type="compositionally biased region" description="Low complexity" evidence="1">
    <location>
        <begin position="26"/>
        <end position="45"/>
    </location>
</feature>
<proteinExistence type="predicted"/>
<accession>A0A6A5RE58</accession>
<dbReference type="InterPro" id="IPR022024">
    <property type="entry name" value="DUF3602"/>
</dbReference>
<dbReference type="GeneID" id="54351188"/>
<dbReference type="EMBL" id="ML978983">
    <property type="protein sequence ID" value="KAF1925508.1"/>
    <property type="molecule type" value="Genomic_DNA"/>
</dbReference>
<feature type="compositionally biased region" description="Low complexity" evidence="1">
    <location>
        <begin position="72"/>
        <end position="88"/>
    </location>
</feature>
<feature type="region of interest" description="Disordered" evidence="1">
    <location>
        <begin position="1"/>
        <end position="164"/>
    </location>
</feature>
<gene>
    <name evidence="2" type="ORF">M421DRAFT_423600</name>
</gene>
<dbReference type="PANTHER" id="PTHR34693">
    <property type="entry name" value="PROTEIN PAR32"/>
    <property type="match status" value="1"/>
</dbReference>
<dbReference type="InterPro" id="IPR053203">
    <property type="entry name" value="Cisplatin_resist-associated"/>
</dbReference>
<feature type="compositionally biased region" description="Basic and acidic residues" evidence="1">
    <location>
        <begin position="117"/>
        <end position="141"/>
    </location>
</feature>
<name>A0A6A5RE58_9PLEO</name>
<protein>
    <submittedName>
        <fullName evidence="2">Uncharacterized protein</fullName>
    </submittedName>
</protein>
<sequence>MYGRGGAGNIAQAAASSKKAAEDIEAANPPSTTPSAPSQTSSTAAQDYAHMGRGGAGNWFQPKALQAEGTFSQQTAAEATAQPTSASPNVSKPWTPEGQELPVARQGRGGAGNMVWKSEEMWRREKEEERVRKEEIERSAEEAAGGLQSPGKAVFSAQKGGRGW</sequence>
<dbReference type="RefSeq" id="XP_033445760.1">
    <property type="nucleotide sequence ID" value="XM_033593520.1"/>
</dbReference>
<dbReference type="PANTHER" id="PTHR34693:SF5">
    <property type="match status" value="1"/>
</dbReference>
<keyword evidence="3" id="KW-1185">Reference proteome</keyword>
<dbReference type="Pfam" id="PF12223">
    <property type="entry name" value="DUF3602"/>
    <property type="match status" value="1"/>
</dbReference>
<evidence type="ECO:0000256" key="1">
    <source>
        <dbReference type="SAM" id="MobiDB-lite"/>
    </source>
</evidence>
<evidence type="ECO:0000313" key="2">
    <source>
        <dbReference type="EMBL" id="KAF1925508.1"/>
    </source>
</evidence>
<dbReference type="OrthoDB" id="4159136at2759"/>
<reference evidence="2" key="1">
    <citation type="journal article" date="2020" name="Stud. Mycol.">
        <title>101 Dothideomycetes genomes: a test case for predicting lifestyles and emergence of pathogens.</title>
        <authorList>
            <person name="Haridas S."/>
            <person name="Albert R."/>
            <person name="Binder M."/>
            <person name="Bloem J."/>
            <person name="Labutti K."/>
            <person name="Salamov A."/>
            <person name="Andreopoulos B."/>
            <person name="Baker S."/>
            <person name="Barry K."/>
            <person name="Bills G."/>
            <person name="Bluhm B."/>
            <person name="Cannon C."/>
            <person name="Castanera R."/>
            <person name="Culley D."/>
            <person name="Daum C."/>
            <person name="Ezra D."/>
            <person name="Gonzalez J."/>
            <person name="Henrissat B."/>
            <person name="Kuo A."/>
            <person name="Liang C."/>
            <person name="Lipzen A."/>
            <person name="Lutzoni F."/>
            <person name="Magnuson J."/>
            <person name="Mondo S."/>
            <person name="Nolan M."/>
            <person name="Ohm R."/>
            <person name="Pangilinan J."/>
            <person name="Park H.-J."/>
            <person name="Ramirez L."/>
            <person name="Alfaro M."/>
            <person name="Sun H."/>
            <person name="Tritt A."/>
            <person name="Yoshinaga Y."/>
            <person name="Zwiers L.-H."/>
            <person name="Turgeon B."/>
            <person name="Goodwin S."/>
            <person name="Spatafora J."/>
            <person name="Crous P."/>
            <person name="Grigoriev I."/>
        </authorList>
    </citation>
    <scope>NUCLEOTIDE SEQUENCE</scope>
    <source>
        <strain evidence="2">CBS 183.55</strain>
    </source>
</reference>
<evidence type="ECO:0000313" key="3">
    <source>
        <dbReference type="Proteomes" id="UP000800082"/>
    </source>
</evidence>
<dbReference type="AlphaFoldDB" id="A0A6A5RE58"/>